<evidence type="ECO:0000313" key="8">
    <source>
        <dbReference type="Proteomes" id="UP000261166"/>
    </source>
</evidence>
<dbReference type="CDD" id="cd06225">
    <property type="entry name" value="HAMP"/>
    <property type="match status" value="1"/>
</dbReference>
<dbReference type="PROSITE" id="PS50885">
    <property type="entry name" value="HAMP"/>
    <property type="match status" value="1"/>
</dbReference>
<evidence type="ECO:0000259" key="5">
    <source>
        <dbReference type="PROSITE" id="PS50111"/>
    </source>
</evidence>
<name>A0A3E3J209_9FIRM</name>
<keyword evidence="1" id="KW-0145">Chemotaxis</keyword>
<dbReference type="GO" id="GO:0004888">
    <property type="term" value="F:transmembrane signaling receptor activity"/>
    <property type="evidence" value="ECO:0007669"/>
    <property type="project" value="InterPro"/>
</dbReference>
<dbReference type="InterPro" id="IPR003660">
    <property type="entry name" value="HAMP_dom"/>
</dbReference>
<evidence type="ECO:0000313" key="7">
    <source>
        <dbReference type="EMBL" id="RGE73355.1"/>
    </source>
</evidence>
<comment type="similarity">
    <text evidence="2">Belongs to the methyl-accepting chemotaxis (MCP) protein family.</text>
</comment>
<dbReference type="RefSeq" id="WP_025490576.1">
    <property type="nucleotide sequence ID" value="NZ_JBKVAZ010000008.1"/>
</dbReference>
<evidence type="ECO:0000256" key="1">
    <source>
        <dbReference type="ARBA" id="ARBA00022500"/>
    </source>
</evidence>
<dbReference type="GO" id="GO:0007165">
    <property type="term" value="P:signal transduction"/>
    <property type="evidence" value="ECO:0007669"/>
    <property type="project" value="UniProtKB-KW"/>
</dbReference>
<evidence type="ECO:0000259" key="6">
    <source>
        <dbReference type="PROSITE" id="PS50885"/>
    </source>
</evidence>
<keyword evidence="4" id="KW-0472">Membrane</keyword>
<dbReference type="GO" id="GO:0005886">
    <property type="term" value="C:plasma membrane"/>
    <property type="evidence" value="ECO:0007669"/>
    <property type="project" value="TreeGrafter"/>
</dbReference>
<keyword evidence="4" id="KW-1133">Transmembrane helix</keyword>
<feature type="transmembrane region" description="Helical" evidence="4">
    <location>
        <begin position="184"/>
        <end position="203"/>
    </location>
</feature>
<evidence type="ECO:0000256" key="3">
    <source>
        <dbReference type="PROSITE-ProRule" id="PRU00284"/>
    </source>
</evidence>
<dbReference type="EMBL" id="QVLU01000003">
    <property type="protein sequence ID" value="RGE73355.1"/>
    <property type="molecule type" value="Genomic_DNA"/>
</dbReference>
<feature type="domain" description="HAMP" evidence="6">
    <location>
        <begin position="209"/>
        <end position="261"/>
    </location>
</feature>
<dbReference type="SMART" id="SM00283">
    <property type="entry name" value="MA"/>
    <property type="match status" value="1"/>
</dbReference>
<accession>A0A3E3J209</accession>
<dbReference type="Proteomes" id="UP000261166">
    <property type="component" value="Unassembled WGS sequence"/>
</dbReference>
<evidence type="ECO:0000256" key="2">
    <source>
        <dbReference type="ARBA" id="ARBA00029447"/>
    </source>
</evidence>
<dbReference type="Pfam" id="PF00015">
    <property type="entry name" value="MCPsignal"/>
    <property type="match status" value="1"/>
</dbReference>
<dbReference type="InterPro" id="IPR004089">
    <property type="entry name" value="MCPsignal_dom"/>
</dbReference>
<dbReference type="Gene3D" id="1.10.8.500">
    <property type="entry name" value="HAMP domain in histidine kinase"/>
    <property type="match status" value="1"/>
</dbReference>
<dbReference type="AlphaFoldDB" id="A0A3E3J209"/>
<dbReference type="GO" id="GO:0006935">
    <property type="term" value="P:chemotaxis"/>
    <property type="evidence" value="ECO:0007669"/>
    <property type="project" value="UniProtKB-KW"/>
</dbReference>
<keyword evidence="4" id="KW-0812">Transmembrane</keyword>
<dbReference type="PRINTS" id="PR00260">
    <property type="entry name" value="CHEMTRNSDUCR"/>
</dbReference>
<dbReference type="PROSITE" id="PS50111">
    <property type="entry name" value="CHEMOTAXIS_TRANSDUC_2"/>
    <property type="match status" value="1"/>
</dbReference>
<dbReference type="Pfam" id="PF12729">
    <property type="entry name" value="4HB_MCP_1"/>
    <property type="match status" value="1"/>
</dbReference>
<dbReference type="CDD" id="cd11386">
    <property type="entry name" value="MCP_signal"/>
    <property type="match status" value="1"/>
</dbReference>
<dbReference type="InterPro" id="IPR051310">
    <property type="entry name" value="MCP_chemotaxis"/>
</dbReference>
<feature type="domain" description="Methyl-accepting transducer" evidence="5">
    <location>
        <begin position="311"/>
        <end position="540"/>
    </location>
</feature>
<dbReference type="InterPro" id="IPR024478">
    <property type="entry name" value="HlyB_4HB_MCP"/>
</dbReference>
<proteinExistence type="inferred from homology"/>
<protein>
    <submittedName>
        <fullName evidence="7">Methyl-accepting chemotaxis protein</fullName>
    </submittedName>
</protein>
<evidence type="ECO:0000256" key="4">
    <source>
        <dbReference type="SAM" id="Phobius"/>
    </source>
</evidence>
<reference evidence="7 8" key="1">
    <citation type="submission" date="2018-08" db="EMBL/GenBank/DDBJ databases">
        <title>A genome reference for cultivated species of the human gut microbiota.</title>
        <authorList>
            <person name="Zou Y."/>
            <person name="Xue W."/>
            <person name="Luo G."/>
        </authorList>
    </citation>
    <scope>NUCLEOTIDE SEQUENCE [LARGE SCALE GENOMIC DNA]</scope>
    <source>
        <strain evidence="7 8">AF26-4BH</strain>
    </source>
</reference>
<dbReference type="InterPro" id="IPR004090">
    <property type="entry name" value="Chemotax_Me-accpt_rcpt"/>
</dbReference>
<keyword evidence="3" id="KW-0807">Transducer</keyword>
<dbReference type="PANTHER" id="PTHR43531">
    <property type="entry name" value="PROTEIN ICFG"/>
    <property type="match status" value="1"/>
</dbReference>
<sequence>MVKNIKIKHFLILSFALILLFMNILGGMSIFYMQRLAGQNIEFYENTHTVQIQIESIELIMSEISNKIRDAVIYKTDDHTRESTAYIESSLKDMESRITTVKELFKGNRSLLDSADSAVATWFSETDKLKELLENDRFEAALNVFETDYLSAETTITVAVEQIKEETQSTALGYYESARRSKVISLYVILSMLAVTIGLTYLLCRILLKSIAYPLALIKDAAFAMSEGNLHQEIDFEGKNEFGQLASVLRKTSSTLSAYVKDIDRILASLSDQDLTVELRLEYVGDFQEIMESLKMIIHSYREMVGQIEASADQVEAGSQELSASSQVLSQGASEQAASVQELTASLNEISAKLKENSENTDAANELTASVGKQLETGNGQMQEMLDAMSAINASSNQIAKIIKTIEDIAFQTNILALNAAVEAARAGSAGKGFAVVADEVRNLAGKSAEAAKSTAELIQNSITAVGNGASIADSTARTLQEIVSGAGDITRMVSKIAINLQRQSDAVSQITVGINQLNDVIQTNSATSEESASASEELNSQAMSLKALIDRFRL</sequence>
<dbReference type="Pfam" id="PF00672">
    <property type="entry name" value="HAMP"/>
    <property type="match status" value="1"/>
</dbReference>
<dbReference type="SMART" id="SM00304">
    <property type="entry name" value="HAMP"/>
    <property type="match status" value="1"/>
</dbReference>
<gene>
    <name evidence="7" type="ORF">DWY69_03965</name>
</gene>
<dbReference type="Gene3D" id="1.10.287.950">
    <property type="entry name" value="Methyl-accepting chemotaxis protein"/>
    <property type="match status" value="1"/>
</dbReference>
<organism evidence="7 8">
    <name type="scientific">Eisenbergiella massiliensis</name>
    <dbReference type="NCBI Taxonomy" id="1720294"/>
    <lineage>
        <taxon>Bacteria</taxon>
        <taxon>Bacillati</taxon>
        <taxon>Bacillota</taxon>
        <taxon>Clostridia</taxon>
        <taxon>Lachnospirales</taxon>
        <taxon>Lachnospiraceae</taxon>
        <taxon>Eisenbergiella</taxon>
    </lineage>
</organism>
<comment type="caution">
    <text evidence="7">The sequence shown here is derived from an EMBL/GenBank/DDBJ whole genome shotgun (WGS) entry which is preliminary data.</text>
</comment>
<dbReference type="SUPFAM" id="SSF58104">
    <property type="entry name" value="Methyl-accepting chemotaxis protein (MCP) signaling domain"/>
    <property type="match status" value="1"/>
</dbReference>
<feature type="transmembrane region" description="Helical" evidence="4">
    <location>
        <begin position="12"/>
        <end position="33"/>
    </location>
</feature>
<dbReference type="PANTHER" id="PTHR43531:SF11">
    <property type="entry name" value="METHYL-ACCEPTING CHEMOTAXIS PROTEIN 3"/>
    <property type="match status" value="1"/>
</dbReference>
<dbReference type="OrthoDB" id="9814363at2"/>